<reference evidence="2" key="2">
    <citation type="submission" date="2015-07" db="EMBL/GenBank/DDBJ databases">
        <authorList>
            <person name="Noorani M."/>
        </authorList>
    </citation>
    <scope>NUCLEOTIDE SEQUENCE</scope>
    <source>
        <strain evidence="2">Yugu1</strain>
    </source>
</reference>
<reference evidence="2" key="1">
    <citation type="journal article" date="2012" name="Nat. Biotechnol.">
        <title>Reference genome sequence of the model plant Setaria.</title>
        <authorList>
            <person name="Bennetzen J.L."/>
            <person name="Schmutz J."/>
            <person name="Wang H."/>
            <person name="Percifield R."/>
            <person name="Hawkins J."/>
            <person name="Pontaroli A.C."/>
            <person name="Estep M."/>
            <person name="Feng L."/>
            <person name="Vaughn J.N."/>
            <person name="Grimwood J."/>
            <person name="Jenkins J."/>
            <person name="Barry K."/>
            <person name="Lindquist E."/>
            <person name="Hellsten U."/>
            <person name="Deshpande S."/>
            <person name="Wang X."/>
            <person name="Wu X."/>
            <person name="Mitros T."/>
            <person name="Triplett J."/>
            <person name="Yang X."/>
            <person name="Ye C.Y."/>
            <person name="Mauro-Herrera M."/>
            <person name="Wang L."/>
            <person name="Li P."/>
            <person name="Sharma M."/>
            <person name="Sharma R."/>
            <person name="Ronald P.C."/>
            <person name="Panaud O."/>
            <person name="Kellogg E.A."/>
            <person name="Brutnell T.P."/>
            <person name="Doust A.N."/>
            <person name="Tuskan G.A."/>
            <person name="Rokhsar D."/>
            <person name="Devos K.M."/>
        </authorList>
    </citation>
    <scope>NUCLEOTIDE SEQUENCE [LARGE SCALE GENOMIC DNA]</scope>
    <source>
        <strain evidence="2">Yugu1</strain>
    </source>
</reference>
<protein>
    <recommendedName>
        <fullName evidence="3">Secreted protein</fullName>
    </recommendedName>
</protein>
<feature type="chain" id="PRO_5016883703" description="Secreted protein" evidence="1">
    <location>
        <begin position="25"/>
        <end position="123"/>
    </location>
</feature>
<feature type="signal peptide" evidence="1">
    <location>
        <begin position="1"/>
        <end position="24"/>
    </location>
</feature>
<accession>A0A368RM49</accession>
<dbReference type="AlphaFoldDB" id="A0A368RM49"/>
<keyword evidence="1" id="KW-0732">Signal</keyword>
<name>A0A368RM49_SETIT</name>
<dbReference type="EMBL" id="CM003533">
    <property type="protein sequence ID" value="RCV31276.1"/>
    <property type="molecule type" value="Genomic_DNA"/>
</dbReference>
<evidence type="ECO:0000313" key="2">
    <source>
        <dbReference type="EMBL" id="RCV31276.1"/>
    </source>
</evidence>
<proteinExistence type="predicted"/>
<sequence length="123" mass="13349">MFRCHPLQSYLLLVTVILATSGRGACLCRQDQSAALLLLKAGFHFDATPSTTCVGPSPSTRSLRPRLSHPSTAYLKVASKPSSCTIITHNKHRAPSLLKFPLASNHVPTSREVTFDPPPFIPV</sequence>
<evidence type="ECO:0000256" key="1">
    <source>
        <dbReference type="SAM" id="SignalP"/>
    </source>
</evidence>
<gene>
    <name evidence="2" type="ORF">SETIT_6G163900v2</name>
</gene>
<organism evidence="2">
    <name type="scientific">Setaria italica</name>
    <name type="common">Foxtail millet</name>
    <name type="synonym">Panicum italicum</name>
    <dbReference type="NCBI Taxonomy" id="4555"/>
    <lineage>
        <taxon>Eukaryota</taxon>
        <taxon>Viridiplantae</taxon>
        <taxon>Streptophyta</taxon>
        <taxon>Embryophyta</taxon>
        <taxon>Tracheophyta</taxon>
        <taxon>Spermatophyta</taxon>
        <taxon>Magnoliopsida</taxon>
        <taxon>Liliopsida</taxon>
        <taxon>Poales</taxon>
        <taxon>Poaceae</taxon>
        <taxon>PACMAD clade</taxon>
        <taxon>Panicoideae</taxon>
        <taxon>Panicodae</taxon>
        <taxon>Paniceae</taxon>
        <taxon>Cenchrinae</taxon>
        <taxon>Setaria</taxon>
    </lineage>
</organism>
<evidence type="ECO:0008006" key="3">
    <source>
        <dbReference type="Google" id="ProtNLM"/>
    </source>
</evidence>